<evidence type="ECO:0000313" key="2">
    <source>
        <dbReference type="Proteomes" id="UP000276133"/>
    </source>
</evidence>
<reference evidence="1 2" key="1">
    <citation type="journal article" date="2018" name="Sci. Rep.">
        <title>Genomic signatures of local adaptation to the degree of environmental predictability in rotifers.</title>
        <authorList>
            <person name="Franch-Gras L."/>
            <person name="Hahn C."/>
            <person name="Garcia-Roger E.M."/>
            <person name="Carmona M.J."/>
            <person name="Serra M."/>
            <person name="Gomez A."/>
        </authorList>
    </citation>
    <scope>NUCLEOTIDE SEQUENCE [LARGE SCALE GENOMIC DNA]</scope>
    <source>
        <strain evidence="1">HYR1</strain>
    </source>
</reference>
<dbReference type="Proteomes" id="UP000276133">
    <property type="component" value="Unassembled WGS sequence"/>
</dbReference>
<comment type="caution">
    <text evidence="1">The sequence shown here is derived from an EMBL/GenBank/DDBJ whole genome shotgun (WGS) entry which is preliminary data.</text>
</comment>
<keyword evidence="2" id="KW-1185">Reference proteome</keyword>
<dbReference type="AlphaFoldDB" id="A0A3M7S609"/>
<accession>A0A3M7S609</accession>
<evidence type="ECO:0000313" key="1">
    <source>
        <dbReference type="EMBL" id="RNA31077.1"/>
    </source>
</evidence>
<sequence>MQKNKKKKLFHFSKEKNNFPNVTQNYVMYYYFEENNPKIKIIPDYSQSNWLGQENSTIFLIDERHY</sequence>
<organism evidence="1 2">
    <name type="scientific">Brachionus plicatilis</name>
    <name type="common">Marine rotifer</name>
    <name type="synonym">Brachionus muelleri</name>
    <dbReference type="NCBI Taxonomy" id="10195"/>
    <lineage>
        <taxon>Eukaryota</taxon>
        <taxon>Metazoa</taxon>
        <taxon>Spiralia</taxon>
        <taxon>Gnathifera</taxon>
        <taxon>Rotifera</taxon>
        <taxon>Eurotatoria</taxon>
        <taxon>Monogononta</taxon>
        <taxon>Pseudotrocha</taxon>
        <taxon>Ploima</taxon>
        <taxon>Brachionidae</taxon>
        <taxon>Brachionus</taxon>
    </lineage>
</organism>
<dbReference type="EMBL" id="REGN01001992">
    <property type="protein sequence ID" value="RNA31077.1"/>
    <property type="molecule type" value="Genomic_DNA"/>
</dbReference>
<gene>
    <name evidence="1" type="ORF">BpHYR1_023934</name>
</gene>
<name>A0A3M7S609_BRAPC</name>
<proteinExistence type="predicted"/>
<protein>
    <submittedName>
        <fullName evidence="1">Uncharacterized protein</fullName>
    </submittedName>
</protein>